<comment type="caution">
    <text evidence="15">The sequence shown here is derived from an EMBL/GenBank/DDBJ whole genome shotgun (WGS) entry which is preliminary data.</text>
</comment>
<dbReference type="GO" id="GO:0003677">
    <property type="term" value="F:DNA binding"/>
    <property type="evidence" value="ECO:0007669"/>
    <property type="project" value="UniProtKB-KW"/>
</dbReference>
<evidence type="ECO:0000256" key="1">
    <source>
        <dbReference type="ARBA" id="ARBA00004141"/>
    </source>
</evidence>
<name>A0AAN4PNJ6_ASPLE</name>
<reference evidence="15 16" key="1">
    <citation type="submission" date="2015-11" db="EMBL/GenBank/DDBJ databases">
        <title>Aspergillus lentulus strain IFM 54703T.</title>
        <authorList>
            <person name="Kusuya Y."/>
            <person name="Sakai K."/>
            <person name="Kamei K."/>
            <person name="Takahashi H."/>
            <person name="Yaguchi T."/>
        </authorList>
    </citation>
    <scope>NUCLEOTIDE SEQUENCE [LARGE SCALE GENOMIC DNA]</scope>
    <source>
        <strain evidence="15 16">IFM 54703</strain>
    </source>
</reference>
<dbReference type="SUPFAM" id="SSF57701">
    <property type="entry name" value="Zn2/Cys6 DNA-binding domain"/>
    <property type="match status" value="1"/>
</dbReference>
<comment type="subcellular location">
    <subcellularLocation>
        <location evidence="1">Membrane</location>
        <topology evidence="1">Multi-pass membrane protein</topology>
    </subcellularLocation>
</comment>
<dbReference type="SMART" id="SM00906">
    <property type="entry name" value="Fungal_trans"/>
    <property type="match status" value="1"/>
</dbReference>
<dbReference type="PROSITE" id="PS00463">
    <property type="entry name" value="ZN2_CY6_FUNGAL_1"/>
    <property type="match status" value="1"/>
</dbReference>
<feature type="compositionally biased region" description="Basic and acidic residues" evidence="12">
    <location>
        <begin position="1092"/>
        <end position="1122"/>
    </location>
</feature>
<keyword evidence="11" id="KW-0539">Nucleus</keyword>
<dbReference type="Proteomes" id="UP000051487">
    <property type="component" value="Unassembled WGS sequence"/>
</dbReference>
<gene>
    <name evidence="15" type="ORF">ALT_7239</name>
</gene>
<evidence type="ECO:0000256" key="6">
    <source>
        <dbReference type="ARBA" id="ARBA00022989"/>
    </source>
</evidence>
<evidence type="ECO:0000256" key="11">
    <source>
        <dbReference type="ARBA" id="ARBA00023242"/>
    </source>
</evidence>
<dbReference type="Pfam" id="PF01384">
    <property type="entry name" value="PHO4"/>
    <property type="match status" value="1"/>
</dbReference>
<feature type="transmembrane region" description="Helical" evidence="13">
    <location>
        <begin position="988"/>
        <end position="1016"/>
    </location>
</feature>
<dbReference type="InterPro" id="IPR036864">
    <property type="entry name" value="Zn2-C6_fun-type_DNA-bd_sf"/>
</dbReference>
<dbReference type="Pfam" id="PF00172">
    <property type="entry name" value="Zn_clus"/>
    <property type="match status" value="1"/>
</dbReference>
<accession>A0AAN4PNJ6</accession>
<evidence type="ECO:0000256" key="3">
    <source>
        <dbReference type="ARBA" id="ARBA00022592"/>
    </source>
</evidence>
<feature type="compositionally biased region" description="Polar residues" evidence="12">
    <location>
        <begin position="110"/>
        <end position="124"/>
    </location>
</feature>
<keyword evidence="6 13" id="KW-1133">Transmembrane helix</keyword>
<dbReference type="PANTHER" id="PTHR11101:SF55">
    <property type="entry name" value="PHOSPHATE TRANSPORTER"/>
    <property type="match status" value="1"/>
</dbReference>
<protein>
    <submittedName>
        <fullName evidence="15">Phosphate-repressible phosphate permease pho-4</fullName>
    </submittedName>
</protein>
<keyword evidence="4 13" id="KW-0812">Transmembrane</keyword>
<feature type="transmembrane region" description="Helical" evidence="13">
    <location>
        <begin position="883"/>
        <end position="907"/>
    </location>
</feature>
<dbReference type="EMBL" id="BCLY01000012">
    <property type="protein sequence ID" value="GAQ09918.1"/>
    <property type="molecule type" value="Genomic_DNA"/>
</dbReference>
<evidence type="ECO:0000256" key="8">
    <source>
        <dbReference type="ARBA" id="ARBA00023125"/>
    </source>
</evidence>
<organism evidence="15 16">
    <name type="scientific">Aspergillus lentulus</name>
    <dbReference type="NCBI Taxonomy" id="293939"/>
    <lineage>
        <taxon>Eukaryota</taxon>
        <taxon>Fungi</taxon>
        <taxon>Dikarya</taxon>
        <taxon>Ascomycota</taxon>
        <taxon>Pezizomycotina</taxon>
        <taxon>Eurotiomycetes</taxon>
        <taxon>Eurotiomycetidae</taxon>
        <taxon>Eurotiales</taxon>
        <taxon>Aspergillaceae</taxon>
        <taxon>Aspergillus</taxon>
        <taxon>Aspergillus subgen. Fumigati</taxon>
    </lineage>
</organism>
<keyword evidence="9 13" id="KW-0472">Membrane</keyword>
<evidence type="ECO:0000256" key="9">
    <source>
        <dbReference type="ARBA" id="ARBA00023136"/>
    </source>
</evidence>
<evidence type="ECO:0000256" key="7">
    <source>
        <dbReference type="ARBA" id="ARBA00023015"/>
    </source>
</evidence>
<keyword evidence="5" id="KW-0479">Metal-binding</keyword>
<keyword evidence="10" id="KW-0804">Transcription</keyword>
<feature type="compositionally biased region" description="Basic and acidic residues" evidence="12">
    <location>
        <begin position="128"/>
        <end position="139"/>
    </location>
</feature>
<evidence type="ECO:0000259" key="14">
    <source>
        <dbReference type="PROSITE" id="PS50048"/>
    </source>
</evidence>
<keyword evidence="8" id="KW-0238">DNA-binding</keyword>
<keyword evidence="7" id="KW-0805">Transcription regulation</keyword>
<evidence type="ECO:0000313" key="16">
    <source>
        <dbReference type="Proteomes" id="UP000051487"/>
    </source>
</evidence>
<keyword evidence="3" id="KW-0592">Phosphate transport</keyword>
<evidence type="ECO:0000256" key="12">
    <source>
        <dbReference type="SAM" id="MobiDB-lite"/>
    </source>
</evidence>
<dbReference type="SMART" id="SM00066">
    <property type="entry name" value="GAL4"/>
    <property type="match status" value="1"/>
</dbReference>
<dbReference type="InterPro" id="IPR007219">
    <property type="entry name" value="XnlR_reg_dom"/>
</dbReference>
<dbReference type="GO" id="GO:0000981">
    <property type="term" value="F:DNA-binding transcription factor activity, RNA polymerase II-specific"/>
    <property type="evidence" value="ECO:0007669"/>
    <property type="project" value="InterPro"/>
</dbReference>
<dbReference type="AlphaFoldDB" id="A0AAN4PNJ6"/>
<evidence type="ECO:0000256" key="10">
    <source>
        <dbReference type="ARBA" id="ARBA00023163"/>
    </source>
</evidence>
<dbReference type="Gene3D" id="4.10.240.10">
    <property type="entry name" value="Zn(2)-C6 fungal-type DNA-binding domain"/>
    <property type="match status" value="1"/>
</dbReference>
<dbReference type="GO" id="GO:0008270">
    <property type="term" value="F:zinc ion binding"/>
    <property type="evidence" value="ECO:0007669"/>
    <property type="project" value="InterPro"/>
</dbReference>
<evidence type="ECO:0000256" key="4">
    <source>
        <dbReference type="ARBA" id="ARBA00022692"/>
    </source>
</evidence>
<keyword evidence="2" id="KW-0813">Transport</keyword>
<feature type="compositionally biased region" description="Polar residues" evidence="12">
    <location>
        <begin position="1128"/>
        <end position="1141"/>
    </location>
</feature>
<dbReference type="GO" id="GO:0016020">
    <property type="term" value="C:membrane"/>
    <property type="evidence" value="ECO:0007669"/>
    <property type="project" value="UniProtKB-SubCell"/>
</dbReference>
<feature type="region of interest" description="Disordered" evidence="12">
    <location>
        <begin position="1"/>
        <end position="28"/>
    </location>
</feature>
<evidence type="ECO:0000256" key="13">
    <source>
        <dbReference type="SAM" id="Phobius"/>
    </source>
</evidence>
<dbReference type="PANTHER" id="PTHR11101">
    <property type="entry name" value="PHOSPHATE TRANSPORTER"/>
    <property type="match status" value="1"/>
</dbReference>
<feature type="compositionally biased region" description="Polar residues" evidence="12">
    <location>
        <begin position="1073"/>
        <end position="1087"/>
    </location>
</feature>
<dbReference type="PROSITE" id="PS50048">
    <property type="entry name" value="ZN2_CY6_FUNGAL_2"/>
    <property type="match status" value="1"/>
</dbReference>
<evidence type="ECO:0000256" key="5">
    <source>
        <dbReference type="ARBA" id="ARBA00022723"/>
    </source>
</evidence>
<evidence type="ECO:0000256" key="2">
    <source>
        <dbReference type="ARBA" id="ARBA00022448"/>
    </source>
</evidence>
<dbReference type="InterPro" id="IPR001204">
    <property type="entry name" value="Phos_transporter"/>
</dbReference>
<dbReference type="CDD" id="cd00067">
    <property type="entry name" value="GAL4"/>
    <property type="match status" value="1"/>
</dbReference>
<dbReference type="GO" id="GO:0005315">
    <property type="term" value="F:phosphate transmembrane transporter activity"/>
    <property type="evidence" value="ECO:0007669"/>
    <property type="project" value="InterPro"/>
</dbReference>
<feature type="transmembrane region" description="Helical" evidence="13">
    <location>
        <begin position="942"/>
        <end position="968"/>
    </location>
</feature>
<proteinExistence type="predicted"/>
<feature type="transmembrane region" description="Helical" evidence="13">
    <location>
        <begin position="913"/>
        <end position="930"/>
    </location>
</feature>
<dbReference type="Pfam" id="PF04082">
    <property type="entry name" value="Fungal_trans"/>
    <property type="match status" value="1"/>
</dbReference>
<feature type="region of interest" description="Disordered" evidence="12">
    <location>
        <begin position="1066"/>
        <end position="1141"/>
    </location>
</feature>
<dbReference type="GO" id="GO:0006351">
    <property type="term" value="P:DNA-templated transcription"/>
    <property type="evidence" value="ECO:0007669"/>
    <property type="project" value="InterPro"/>
</dbReference>
<evidence type="ECO:0000313" key="15">
    <source>
        <dbReference type="EMBL" id="GAQ09918.1"/>
    </source>
</evidence>
<dbReference type="CDD" id="cd12148">
    <property type="entry name" value="fungal_TF_MHR"/>
    <property type="match status" value="1"/>
</dbReference>
<feature type="region of interest" description="Disordered" evidence="12">
    <location>
        <begin position="110"/>
        <end position="162"/>
    </location>
</feature>
<dbReference type="InterPro" id="IPR001138">
    <property type="entry name" value="Zn2Cys6_DnaBD"/>
</dbReference>
<sequence>MGTQDQTGAKRTRVKPVPSQPGSHGTTVMNVPPLTGSREACDECRIRKVRCNKEYPKCSSCRKSNLACGFSNKGKRVNHTKKLVNDVEVLGNRLGKIEEAVLRCLSAVERSQTPSNPATRQSSVIPPDDSHTDLNDSPRADGNTFRDASLKTNPEQCNDHPFPGSTPLASLYTEAQAACDRLRSLLPFSNPDSQYSPASPDFIPDQTCSLQSRLQEVSELFEKLTRESPVLSIPESDGLLPSLPPRALLETCLETYFACLSPFLPIYDRQSVTSAIEEQYGPSINSPDPAWVISFNNILLQTLDARYSAATRAGSIAHNILEEELIKSLLLNYRRGYNNFERLLRPQLANVQALLSMALIALKYFSLATFETVFAQACQLSKSIGLHQCSSDSENAEQIDLWWSLFIIDKHASFMAGKPCLLPSYHCGLPFPAANSEHIPRDQRSAHISLARIEEDVYQRLYSARTAREGRDYIIRQAQQINRTLDDWEIQHKHVLSPASTMTAQEAFRLTELRYTLCTLRVLTQRLEHTSNNRCSRLEYARAGLRLLQETCDTRGDSIVELALYQSPSICLNYSTTLFLELFVAIMKEYQQDHRIDAELLSTFAAHTSFFSAKSSPASRASKTTYMAGLCSNIALSIQTLDGGYFPNQMPLSRPNSIPDSPGLTTISTVSTFGPEILESSSLSAGIPVSFIRDPSWELSSFPTDENFNMKMHEAQAKSYEQYGLLVGSNPTAGFSHRPELAGMGSMEFDAMLDTFASYDHLRNGREITPSAADGLGGRWGLDKEASPSEDSACTNTAVNHDLDWLFAIGNIFFLISVWGICANDVANSYATSVSSRSLTLIQADILATITEFIGAIALGQQVTSTIRSGVFSIDRFLGSPGVLIMAMVAAEVGSSIWLTVCTYFGFPVSTTQSIIGALIGVAIASDLPVHWGWKSQSVSQIAACWGIAPVISAGFSAIIFMSIRFLVHSREDLMNGGHGVPKLEDLGVGKACGIILGVFAGVWVISAVFFVPNYWRSLVKEDRRLRFWHIPRGPLLQRDGYTLYFPGIPDKGIVPNYYKSDLKATDEKSDTDTLGSVTEGQQSTLASPEIEPIKGDRNTAESEAQRADAKLAEKHQKELQALDRSPGLTQSASTRPSSLFSPMFDNKVEHLWTTAQVCSAMIMSISHGANDISNAIGPFTTEYMTWHTGVASTKTDTPIWIKPLAV</sequence>
<dbReference type="GO" id="GO:0035435">
    <property type="term" value="P:phosphate ion transmembrane transport"/>
    <property type="evidence" value="ECO:0007669"/>
    <property type="project" value="TreeGrafter"/>
</dbReference>
<feature type="domain" description="Zn(2)-C6 fungal-type" evidence="14">
    <location>
        <begin position="40"/>
        <end position="70"/>
    </location>
</feature>